<proteinExistence type="predicted"/>
<organism evidence="1">
    <name type="scientific">Phage sp. ctGns7</name>
    <dbReference type="NCBI Taxonomy" id="2828003"/>
    <lineage>
        <taxon>Viruses</taxon>
    </lineage>
</organism>
<dbReference type="EMBL" id="BK032555">
    <property type="protein sequence ID" value="DAF47531.1"/>
    <property type="molecule type" value="Genomic_DNA"/>
</dbReference>
<keyword evidence="1" id="KW-0413">Isomerase</keyword>
<evidence type="ECO:0000313" key="1">
    <source>
        <dbReference type="EMBL" id="DAF47531.1"/>
    </source>
</evidence>
<dbReference type="GO" id="GO:0016853">
    <property type="term" value="F:isomerase activity"/>
    <property type="evidence" value="ECO:0007669"/>
    <property type="project" value="UniProtKB-KW"/>
</dbReference>
<reference evidence="1" key="1">
    <citation type="journal article" date="2021" name="Proc. Natl. Acad. Sci. U.S.A.">
        <title>A Catalog of Tens of Thousands of Viruses from Human Metagenomes Reveals Hidden Associations with Chronic Diseases.</title>
        <authorList>
            <person name="Tisza M.J."/>
            <person name="Buck C.B."/>
        </authorList>
    </citation>
    <scope>NUCLEOTIDE SEQUENCE</scope>
    <source>
        <strain evidence="1">CtGns7</strain>
    </source>
</reference>
<accession>A0A8S5S9N3</accession>
<name>A0A8S5S9N3_9VIRU</name>
<sequence length="62" mass="6924">MKNKIIICILTILIFGVLSFCAGSRYTITHQKIQGDVFKYVVVFNGSRYGYSVENGKFTGLA</sequence>
<protein>
    <submittedName>
        <fullName evidence="1">Putative peptidyl-prolyl cis-trans isomerase</fullName>
    </submittedName>
</protein>